<protein>
    <submittedName>
        <fullName evidence="6">ABC transporter ATP-binding protein</fullName>
    </submittedName>
</protein>
<name>A0A401G0X5_9BACT</name>
<dbReference type="GO" id="GO:0005524">
    <property type="term" value="F:ATP binding"/>
    <property type="evidence" value="ECO:0007669"/>
    <property type="project" value="UniProtKB-KW"/>
</dbReference>
<dbReference type="Pfam" id="PF00005">
    <property type="entry name" value="ABC_tran"/>
    <property type="match status" value="1"/>
</dbReference>
<evidence type="ECO:0000313" key="7">
    <source>
        <dbReference type="Proteomes" id="UP000288096"/>
    </source>
</evidence>
<gene>
    <name evidence="6" type="ORF">DENIS_3844</name>
</gene>
<dbReference type="RefSeq" id="WP_124330000.1">
    <property type="nucleotide sequence ID" value="NZ_BEXT01000001.1"/>
</dbReference>
<comment type="similarity">
    <text evidence="1">Belongs to the ABC transporter superfamily.</text>
</comment>
<feature type="domain" description="ABC transporter" evidence="5">
    <location>
        <begin position="2"/>
        <end position="232"/>
    </location>
</feature>
<evidence type="ECO:0000256" key="3">
    <source>
        <dbReference type="ARBA" id="ARBA00022741"/>
    </source>
</evidence>
<organism evidence="6 7">
    <name type="scientific">Desulfonema ishimotonii</name>
    <dbReference type="NCBI Taxonomy" id="45657"/>
    <lineage>
        <taxon>Bacteria</taxon>
        <taxon>Pseudomonadati</taxon>
        <taxon>Thermodesulfobacteriota</taxon>
        <taxon>Desulfobacteria</taxon>
        <taxon>Desulfobacterales</taxon>
        <taxon>Desulfococcaceae</taxon>
        <taxon>Desulfonema</taxon>
    </lineage>
</organism>
<accession>A0A401G0X5</accession>
<evidence type="ECO:0000256" key="2">
    <source>
        <dbReference type="ARBA" id="ARBA00022448"/>
    </source>
</evidence>
<dbReference type="SMART" id="SM00382">
    <property type="entry name" value="AAA"/>
    <property type="match status" value="1"/>
</dbReference>
<sequence length="302" mass="33681">MITVEHLTYEYPGKRALDDISFNIRNGSITALVGPNGAGKTTLLKCLAALTPPFAGRIFIGDTDILKAPRKCHRILGFLPDFFGLYDALTVEQSLTYFALARNMEKGRVAARVREVADAIDLTEKFREKVGSLSRGMRQRLALGQAMIHDPQVLLLDEPASGLDPEARYKLARLFLDLNRSGKTLLVSSHILSELDQYATDLLIIRQGRIVENTLSLSGEQRERRKLCIRLVSAPPDIVEIAGRFEGVSDPEVTDDTLSLIFEGDDEQQHALLKSLVLSGVSVKEFFVRREGVQEQYLDIVR</sequence>
<keyword evidence="2" id="KW-0813">Transport</keyword>
<dbReference type="InterPro" id="IPR003593">
    <property type="entry name" value="AAA+_ATPase"/>
</dbReference>
<evidence type="ECO:0000259" key="5">
    <source>
        <dbReference type="PROSITE" id="PS50893"/>
    </source>
</evidence>
<dbReference type="PANTHER" id="PTHR43335">
    <property type="entry name" value="ABC TRANSPORTER, ATP-BINDING PROTEIN"/>
    <property type="match status" value="1"/>
</dbReference>
<dbReference type="OrthoDB" id="9805130at2"/>
<dbReference type="PANTHER" id="PTHR43335:SF3">
    <property type="entry name" value="ABC TRANSPORTER"/>
    <property type="match status" value="1"/>
</dbReference>
<dbReference type="CDD" id="cd03230">
    <property type="entry name" value="ABC_DR_subfamily_A"/>
    <property type="match status" value="1"/>
</dbReference>
<dbReference type="AlphaFoldDB" id="A0A401G0X5"/>
<reference evidence="7" key="2">
    <citation type="submission" date="2019-01" db="EMBL/GenBank/DDBJ databases">
        <title>Genome sequence of Desulfonema ishimotonii strain Tokyo 01.</title>
        <authorList>
            <person name="Fukui M."/>
        </authorList>
    </citation>
    <scope>NUCLEOTIDE SEQUENCE [LARGE SCALE GENOMIC DNA]</scope>
    <source>
        <strain evidence="7">Tokyo 01</strain>
    </source>
</reference>
<evidence type="ECO:0000256" key="1">
    <source>
        <dbReference type="ARBA" id="ARBA00005417"/>
    </source>
</evidence>
<dbReference type="InterPro" id="IPR027417">
    <property type="entry name" value="P-loop_NTPase"/>
</dbReference>
<dbReference type="EMBL" id="BEXT01000001">
    <property type="protein sequence ID" value="GBC62860.1"/>
    <property type="molecule type" value="Genomic_DNA"/>
</dbReference>
<evidence type="ECO:0000313" key="6">
    <source>
        <dbReference type="EMBL" id="GBC62860.1"/>
    </source>
</evidence>
<reference evidence="7" key="1">
    <citation type="submission" date="2017-11" db="EMBL/GenBank/DDBJ databases">
        <authorList>
            <person name="Watanabe M."/>
            <person name="Kojima H."/>
        </authorList>
    </citation>
    <scope>NUCLEOTIDE SEQUENCE [LARGE SCALE GENOMIC DNA]</scope>
    <source>
        <strain evidence="7">Tokyo 01</strain>
    </source>
</reference>
<dbReference type="SUPFAM" id="SSF52540">
    <property type="entry name" value="P-loop containing nucleoside triphosphate hydrolases"/>
    <property type="match status" value="1"/>
</dbReference>
<keyword evidence="7" id="KW-1185">Reference proteome</keyword>
<evidence type="ECO:0000256" key="4">
    <source>
        <dbReference type="ARBA" id="ARBA00022840"/>
    </source>
</evidence>
<keyword evidence="4 6" id="KW-0067">ATP-binding</keyword>
<dbReference type="Gene3D" id="3.40.50.300">
    <property type="entry name" value="P-loop containing nucleotide triphosphate hydrolases"/>
    <property type="match status" value="1"/>
</dbReference>
<dbReference type="InterPro" id="IPR003439">
    <property type="entry name" value="ABC_transporter-like_ATP-bd"/>
</dbReference>
<dbReference type="GO" id="GO:0016887">
    <property type="term" value="F:ATP hydrolysis activity"/>
    <property type="evidence" value="ECO:0007669"/>
    <property type="project" value="InterPro"/>
</dbReference>
<dbReference type="Proteomes" id="UP000288096">
    <property type="component" value="Unassembled WGS sequence"/>
</dbReference>
<proteinExistence type="inferred from homology"/>
<dbReference type="PROSITE" id="PS50893">
    <property type="entry name" value="ABC_TRANSPORTER_2"/>
    <property type="match status" value="1"/>
</dbReference>
<keyword evidence="3" id="KW-0547">Nucleotide-binding</keyword>
<comment type="caution">
    <text evidence="6">The sequence shown here is derived from an EMBL/GenBank/DDBJ whole genome shotgun (WGS) entry which is preliminary data.</text>
</comment>